<protein>
    <submittedName>
        <fullName evidence="1">Uncharacterized protein</fullName>
    </submittedName>
</protein>
<proteinExistence type="predicted"/>
<reference evidence="1" key="1">
    <citation type="submission" date="2023-04" db="EMBL/GenBank/DDBJ databases">
        <title>A chromosome-level genome assembly of the parasitoid wasp Eretmocerus hayati.</title>
        <authorList>
            <person name="Zhong Y."/>
            <person name="Liu S."/>
            <person name="Liu Y."/>
        </authorList>
    </citation>
    <scope>NUCLEOTIDE SEQUENCE</scope>
    <source>
        <strain evidence="1">ZJU_SS_LIU_2023</strain>
    </source>
</reference>
<name>A0ACC2NSX2_9HYME</name>
<keyword evidence="2" id="KW-1185">Reference proteome</keyword>
<organism evidence="1 2">
    <name type="scientific">Eretmocerus hayati</name>
    <dbReference type="NCBI Taxonomy" id="131215"/>
    <lineage>
        <taxon>Eukaryota</taxon>
        <taxon>Metazoa</taxon>
        <taxon>Ecdysozoa</taxon>
        <taxon>Arthropoda</taxon>
        <taxon>Hexapoda</taxon>
        <taxon>Insecta</taxon>
        <taxon>Pterygota</taxon>
        <taxon>Neoptera</taxon>
        <taxon>Endopterygota</taxon>
        <taxon>Hymenoptera</taxon>
        <taxon>Apocrita</taxon>
        <taxon>Proctotrupomorpha</taxon>
        <taxon>Chalcidoidea</taxon>
        <taxon>Aphelinidae</taxon>
        <taxon>Aphelininae</taxon>
        <taxon>Eretmocerus</taxon>
    </lineage>
</organism>
<dbReference type="Proteomes" id="UP001239111">
    <property type="component" value="Chromosome 3"/>
</dbReference>
<dbReference type="EMBL" id="CM056743">
    <property type="protein sequence ID" value="KAJ8673691.1"/>
    <property type="molecule type" value="Genomic_DNA"/>
</dbReference>
<comment type="caution">
    <text evidence="1">The sequence shown here is derived from an EMBL/GenBank/DDBJ whole genome shotgun (WGS) entry which is preliminary data.</text>
</comment>
<evidence type="ECO:0000313" key="1">
    <source>
        <dbReference type="EMBL" id="KAJ8673691.1"/>
    </source>
</evidence>
<accession>A0ACC2NSX2</accession>
<sequence>MNQFVHLNNSAVLLTHTIDCSEYPPEPESRWFVESIRLKREWFSDTKKYHWQISNKLYVEITLNIQAKEEIIFAKCILRDRPFKFHGPYNGVIRRSRIRLWVSSKLICNREGWEQSYNDQEDYHDWEIFGYDFLGLRRATRPT</sequence>
<evidence type="ECO:0000313" key="2">
    <source>
        <dbReference type="Proteomes" id="UP001239111"/>
    </source>
</evidence>
<gene>
    <name evidence="1" type="ORF">QAD02_004953</name>
</gene>